<organism evidence="1">
    <name type="scientific">marine sediment metagenome</name>
    <dbReference type="NCBI Taxonomy" id="412755"/>
    <lineage>
        <taxon>unclassified sequences</taxon>
        <taxon>metagenomes</taxon>
        <taxon>ecological metagenomes</taxon>
    </lineage>
</organism>
<protein>
    <submittedName>
        <fullName evidence="1">Uncharacterized protein</fullName>
    </submittedName>
</protein>
<dbReference type="EMBL" id="BART01013760">
    <property type="protein sequence ID" value="GAG80787.1"/>
    <property type="molecule type" value="Genomic_DNA"/>
</dbReference>
<dbReference type="AlphaFoldDB" id="X1BHV1"/>
<gene>
    <name evidence="1" type="ORF">S01H4_27929</name>
</gene>
<sequence length="29" mass="3470">YNIDINLNKKNVINMKYKSVESDKNELEI</sequence>
<name>X1BHV1_9ZZZZ</name>
<proteinExistence type="predicted"/>
<reference evidence="1" key="1">
    <citation type="journal article" date="2014" name="Front. Microbiol.">
        <title>High frequency of phylogenetically diverse reductive dehalogenase-homologous genes in deep subseafloor sedimentary metagenomes.</title>
        <authorList>
            <person name="Kawai M."/>
            <person name="Futagami T."/>
            <person name="Toyoda A."/>
            <person name="Takaki Y."/>
            <person name="Nishi S."/>
            <person name="Hori S."/>
            <person name="Arai W."/>
            <person name="Tsubouchi T."/>
            <person name="Morono Y."/>
            <person name="Uchiyama I."/>
            <person name="Ito T."/>
            <person name="Fujiyama A."/>
            <person name="Inagaki F."/>
            <person name="Takami H."/>
        </authorList>
    </citation>
    <scope>NUCLEOTIDE SEQUENCE</scope>
    <source>
        <strain evidence="1">Expedition CK06-06</strain>
    </source>
</reference>
<feature type="non-terminal residue" evidence="1">
    <location>
        <position position="1"/>
    </location>
</feature>
<accession>X1BHV1</accession>
<evidence type="ECO:0000313" key="1">
    <source>
        <dbReference type="EMBL" id="GAG80787.1"/>
    </source>
</evidence>
<comment type="caution">
    <text evidence="1">The sequence shown here is derived from an EMBL/GenBank/DDBJ whole genome shotgun (WGS) entry which is preliminary data.</text>
</comment>